<evidence type="ECO:0000313" key="2">
    <source>
        <dbReference type="Proteomes" id="UP001230253"/>
    </source>
</evidence>
<comment type="caution">
    <text evidence="1">The sequence shown here is derived from an EMBL/GenBank/DDBJ whole genome shotgun (WGS) entry which is preliminary data.</text>
</comment>
<gene>
    <name evidence="1" type="ORF">J2R99_003344</name>
</gene>
<dbReference type="RefSeq" id="WP_307155501.1">
    <property type="nucleotide sequence ID" value="NZ_JAUSUK010000002.1"/>
</dbReference>
<proteinExistence type="predicted"/>
<dbReference type="InterPro" id="IPR036520">
    <property type="entry name" value="UPF0759_sf"/>
</dbReference>
<evidence type="ECO:0000313" key="1">
    <source>
        <dbReference type="EMBL" id="MDQ0327475.1"/>
    </source>
</evidence>
<reference evidence="1 2" key="1">
    <citation type="submission" date="2023-07" db="EMBL/GenBank/DDBJ databases">
        <title>Genomic Encyclopedia of Type Strains, Phase IV (KMG-IV): sequencing the most valuable type-strain genomes for metagenomic binning, comparative biology and taxonomic classification.</title>
        <authorList>
            <person name="Goeker M."/>
        </authorList>
    </citation>
    <scope>NUCLEOTIDE SEQUENCE [LARGE SCALE GENOMIC DNA]</scope>
    <source>
        <strain evidence="1 2">DSM 11549</strain>
    </source>
</reference>
<accession>A0ABU0CAB2</accession>
<name>A0ABU0CAB2_9BRAD</name>
<dbReference type="SUPFAM" id="SSF117396">
    <property type="entry name" value="TM1631-like"/>
    <property type="match status" value="1"/>
</dbReference>
<dbReference type="PANTHER" id="PTHR30348">
    <property type="entry name" value="UNCHARACTERIZED PROTEIN YECE"/>
    <property type="match status" value="1"/>
</dbReference>
<dbReference type="Gene3D" id="3.20.20.410">
    <property type="entry name" value="Protein of unknown function UPF0759"/>
    <property type="match status" value="1"/>
</dbReference>
<dbReference type="Proteomes" id="UP001230253">
    <property type="component" value="Unassembled WGS sequence"/>
</dbReference>
<dbReference type="InterPro" id="IPR002763">
    <property type="entry name" value="DUF72"/>
</dbReference>
<dbReference type="Pfam" id="PF01904">
    <property type="entry name" value="DUF72"/>
    <property type="match status" value="1"/>
</dbReference>
<keyword evidence="2" id="KW-1185">Reference proteome</keyword>
<dbReference type="PANTHER" id="PTHR30348:SF4">
    <property type="entry name" value="DUF72 DOMAIN-CONTAINING PROTEIN"/>
    <property type="match status" value="1"/>
</dbReference>
<organism evidence="1 2">
    <name type="scientific">Rhodopseudomonas julia</name>
    <dbReference type="NCBI Taxonomy" id="200617"/>
    <lineage>
        <taxon>Bacteria</taxon>
        <taxon>Pseudomonadati</taxon>
        <taxon>Pseudomonadota</taxon>
        <taxon>Alphaproteobacteria</taxon>
        <taxon>Hyphomicrobiales</taxon>
        <taxon>Nitrobacteraceae</taxon>
        <taxon>Rhodopseudomonas</taxon>
    </lineage>
</organism>
<protein>
    <submittedName>
        <fullName evidence="1">Uncharacterized protein YecE (DUF72 family)</fullName>
    </submittedName>
</protein>
<dbReference type="EMBL" id="JAUSUK010000002">
    <property type="protein sequence ID" value="MDQ0327475.1"/>
    <property type="molecule type" value="Genomic_DNA"/>
</dbReference>
<sequence length="280" mass="31555">MPAQNRSEDNNSARTGHIRVGIGGWTFEPWRGTFYPEKLPKTRELEYAASKLTAIEINGTFYRGQSAKSFAKWHDETPDDFVFALKGHRAIAMKKKLAETGDSLDWFINGGIAELKQKLGPILWQFAPSRVFDAEDIAAFLKLLPQEVDGLPLRHALEVRHESFLCEEFVDLASRHNAAIVYAESDDYPGLAEPTADFAYVRLMRTREEERTGYSPSDLDAWAERARVFAHGDVPDDLQRLKGKGSICSTDPHAVFIFFIAGAKVRNPHAAMELMARLDR</sequence>